<evidence type="ECO:0000256" key="1">
    <source>
        <dbReference type="ARBA" id="ARBA00034617"/>
    </source>
</evidence>
<dbReference type="InterPro" id="IPR001650">
    <property type="entry name" value="Helicase_C-like"/>
</dbReference>
<dbReference type="PANTHER" id="PTHR13710">
    <property type="entry name" value="DNA HELICASE RECQ FAMILY MEMBER"/>
    <property type="match status" value="1"/>
</dbReference>
<evidence type="ECO:0000259" key="5">
    <source>
        <dbReference type="PROSITE" id="PS51194"/>
    </source>
</evidence>
<evidence type="ECO:0000259" key="4">
    <source>
        <dbReference type="PROSITE" id="PS50967"/>
    </source>
</evidence>
<keyword evidence="7" id="KW-1185">Reference proteome</keyword>
<feature type="domain" description="Helicase C-terminal" evidence="5">
    <location>
        <begin position="1"/>
        <end position="129"/>
    </location>
</feature>
<dbReference type="PROSITE" id="PS51194">
    <property type="entry name" value="HELICASE_CTER"/>
    <property type="match status" value="1"/>
</dbReference>
<dbReference type="SMART" id="SM00341">
    <property type="entry name" value="HRDC"/>
    <property type="match status" value="1"/>
</dbReference>
<dbReference type="GO" id="GO:0005634">
    <property type="term" value="C:nucleus"/>
    <property type="evidence" value="ECO:0007669"/>
    <property type="project" value="TreeGrafter"/>
</dbReference>
<dbReference type="EC" id="5.6.2.4" evidence="2"/>
<dbReference type="Proteomes" id="UP000729402">
    <property type="component" value="Unassembled WGS sequence"/>
</dbReference>
<dbReference type="Pfam" id="PF09382">
    <property type="entry name" value="RQC"/>
    <property type="match status" value="1"/>
</dbReference>
<gene>
    <name evidence="6" type="ORF">GUJ93_ZPchr0004g38868</name>
</gene>
<dbReference type="InterPro" id="IPR018982">
    <property type="entry name" value="RQC_domain"/>
</dbReference>
<reference evidence="6" key="2">
    <citation type="submission" date="2021-02" db="EMBL/GenBank/DDBJ databases">
        <authorList>
            <person name="Kimball J.A."/>
            <person name="Haas M.W."/>
            <person name="Macchietto M."/>
            <person name="Kono T."/>
            <person name="Duquette J."/>
            <person name="Shao M."/>
        </authorList>
    </citation>
    <scope>NUCLEOTIDE SEQUENCE</scope>
    <source>
        <tissue evidence="6">Fresh leaf tissue</tissue>
    </source>
</reference>
<dbReference type="OrthoDB" id="10261556at2759"/>
<dbReference type="AlphaFoldDB" id="A0A8J5S5D0"/>
<comment type="catalytic activity">
    <reaction evidence="1">
        <text>Couples ATP hydrolysis with the unwinding of duplex DNA by translocating in the 3'-5' direction.</text>
        <dbReference type="EC" id="5.6.2.4"/>
    </reaction>
</comment>
<reference evidence="6" key="1">
    <citation type="journal article" date="2021" name="bioRxiv">
        <title>Whole Genome Assembly and Annotation of Northern Wild Rice, Zizania palustris L., Supports a Whole Genome Duplication in the Zizania Genus.</title>
        <authorList>
            <person name="Haas M."/>
            <person name="Kono T."/>
            <person name="Macchietto M."/>
            <person name="Millas R."/>
            <person name="McGilp L."/>
            <person name="Shao M."/>
            <person name="Duquette J."/>
            <person name="Hirsch C.N."/>
            <person name="Kimball J."/>
        </authorList>
    </citation>
    <scope>NUCLEOTIDE SEQUENCE</scope>
    <source>
        <tissue evidence="6">Fresh leaf tissue</tissue>
    </source>
</reference>
<comment type="caution">
    <text evidence="6">The sequence shown here is derived from an EMBL/GenBank/DDBJ whole genome shotgun (WGS) entry which is preliminary data.</text>
</comment>
<dbReference type="GO" id="GO:0043138">
    <property type="term" value="F:3'-5' DNA helicase activity"/>
    <property type="evidence" value="ECO:0007669"/>
    <property type="project" value="UniProtKB-EC"/>
</dbReference>
<dbReference type="SMART" id="SM00490">
    <property type="entry name" value="HELICc"/>
    <property type="match status" value="1"/>
</dbReference>
<dbReference type="GO" id="GO:0009378">
    <property type="term" value="F:four-way junction helicase activity"/>
    <property type="evidence" value="ECO:0007669"/>
    <property type="project" value="TreeGrafter"/>
</dbReference>
<evidence type="ECO:0000313" key="7">
    <source>
        <dbReference type="Proteomes" id="UP000729402"/>
    </source>
</evidence>
<feature type="region of interest" description="Disordered" evidence="3">
    <location>
        <begin position="399"/>
        <end position="457"/>
    </location>
</feature>
<sequence>MLQRECGHKASHYHGSMDPNDRAYVQNQWSKDKINIICATVAFGMGINKPDVRFVVHHSLPKSIEGYHQECGRAGRDGQLSSCVLYYNYSDYIRLKHMVTQGVVEQVTSASGGGSCHEQALETHKDNLLRMVSYCENDVDCRRLLQLIHFGEMFDPSCCGKTCDNCLKELRWVEKDVTNIARQLVDLVMMTRQTYSTPHILEVYRGSMNQNVKKHRHDTLSLHGAGKHLAKGEAARILRHLITEGILIEDVKKSENMYGSASSVLKANHKKIDDLRSGKHIIVLKFPTADKAPKMGILDRSSVPRINKTIQQQSGVDKNLASELYEALRCLRSQIMEEQPQLLPHHIFKNETLREISCRLPRTSEELLEINGIGKNKLNKYGDRVLATVEDFLAGYSNATKKTSSSGSNEHADSVKKRRGFTATNTSSNGDDFEERTVQSKKRAAKTRNTTQEMSDAASMVQNVRYMDVDLDGYDQGDELPCSVQRPVASGRLSSLTKLKTRRLFFAEQILKHVHHHGCADAAWQKWVHCTNLSSPYSLSADVTDDPYKLDIVNVRLLRVPFHMNCSKVAIKVAVVRICRSRLVPANKLGL</sequence>
<evidence type="ECO:0000313" key="6">
    <source>
        <dbReference type="EMBL" id="KAG8064528.1"/>
    </source>
</evidence>
<dbReference type="SMART" id="SM00956">
    <property type="entry name" value="RQC"/>
    <property type="match status" value="1"/>
</dbReference>
<accession>A0A8J5S5D0</accession>
<protein>
    <recommendedName>
        <fullName evidence="2">DNA 3'-5' helicase</fullName>
        <ecNumber evidence="2">5.6.2.4</ecNumber>
    </recommendedName>
</protein>
<dbReference type="Pfam" id="PF00271">
    <property type="entry name" value="Helicase_C"/>
    <property type="match status" value="1"/>
</dbReference>
<feature type="domain" description="HRDC" evidence="4">
    <location>
        <begin position="318"/>
        <end position="399"/>
    </location>
</feature>
<dbReference type="GO" id="GO:0005737">
    <property type="term" value="C:cytoplasm"/>
    <property type="evidence" value="ECO:0007669"/>
    <property type="project" value="TreeGrafter"/>
</dbReference>
<dbReference type="Pfam" id="PF00570">
    <property type="entry name" value="HRDC"/>
    <property type="match status" value="1"/>
</dbReference>
<dbReference type="GO" id="GO:0005694">
    <property type="term" value="C:chromosome"/>
    <property type="evidence" value="ECO:0007669"/>
    <property type="project" value="TreeGrafter"/>
</dbReference>
<dbReference type="InterPro" id="IPR002121">
    <property type="entry name" value="HRDC_dom"/>
</dbReference>
<dbReference type="GO" id="GO:0003676">
    <property type="term" value="F:nucleic acid binding"/>
    <property type="evidence" value="ECO:0007669"/>
    <property type="project" value="InterPro"/>
</dbReference>
<organism evidence="6 7">
    <name type="scientific">Zizania palustris</name>
    <name type="common">Northern wild rice</name>
    <dbReference type="NCBI Taxonomy" id="103762"/>
    <lineage>
        <taxon>Eukaryota</taxon>
        <taxon>Viridiplantae</taxon>
        <taxon>Streptophyta</taxon>
        <taxon>Embryophyta</taxon>
        <taxon>Tracheophyta</taxon>
        <taxon>Spermatophyta</taxon>
        <taxon>Magnoliopsida</taxon>
        <taxon>Liliopsida</taxon>
        <taxon>Poales</taxon>
        <taxon>Poaceae</taxon>
        <taxon>BOP clade</taxon>
        <taxon>Oryzoideae</taxon>
        <taxon>Oryzeae</taxon>
        <taxon>Zizaniinae</taxon>
        <taxon>Zizania</taxon>
    </lineage>
</organism>
<evidence type="ECO:0000256" key="3">
    <source>
        <dbReference type="SAM" id="MobiDB-lite"/>
    </source>
</evidence>
<name>A0A8J5S5D0_ZIZPA</name>
<dbReference type="PANTHER" id="PTHR13710:SF156">
    <property type="entry name" value="ATP-DEPENDENT DNA HELICASE Q-LIKE 4B"/>
    <property type="match status" value="1"/>
</dbReference>
<proteinExistence type="predicted"/>
<dbReference type="GO" id="GO:0006260">
    <property type="term" value="P:DNA replication"/>
    <property type="evidence" value="ECO:0007669"/>
    <property type="project" value="InterPro"/>
</dbReference>
<dbReference type="PROSITE" id="PS50967">
    <property type="entry name" value="HRDC"/>
    <property type="match status" value="1"/>
</dbReference>
<dbReference type="GO" id="GO:0000724">
    <property type="term" value="P:double-strand break repair via homologous recombination"/>
    <property type="evidence" value="ECO:0007669"/>
    <property type="project" value="TreeGrafter"/>
</dbReference>
<evidence type="ECO:0000256" key="2">
    <source>
        <dbReference type="ARBA" id="ARBA00034808"/>
    </source>
</evidence>
<feature type="compositionally biased region" description="Polar residues" evidence="3">
    <location>
        <begin position="399"/>
        <end position="409"/>
    </location>
</feature>
<dbReference type="InterPro" id="IPR032284">
    <property type="entry name" value="RecQ_Zn-bd"/>
</dbReference>
<dbReference type="EMBL" id="JAAALK010000285">
    <property type="protein sequence ID" value="KAG8064528.1"/>
    <property type="molecule type" value="Genomic_DNA"/>
</dbReference>
<dbReference type="FunFam" id="3.40.50.300:FF:003558">
    <property type="entry name" value="Predicted protein"/>
    <property type="match status" value="1"/>
</dbReference>
<dbReference type="Pfam" id="PF16124">
    <property type="entry name" value="RecQ_Zn_bind"/>
    <property type="match status" value="1"/>
</dbReference>